<dbReference type="Proteomes" id="UP000245535">
    <property type="component" value="Unassembled WGS sequence"/>
</dbReference>
<proteinExistence type="predicted"/>
<dbReference type="GO" id="GO:0032993">
    <property type="term" value="C:protein-DNA complex"/>
    <property type="evidence" value="ECO:0007669"/>
    <property type="project" value="TreeGrafter"/>
</dbReference>
<name>A0A315ZI00_SEDFL</name>
<keyword evidence="3 5" id="KW-0238">DNA-binding</keyword>
<evidence type="ECO:0000259" key="7">
    <source>
        <dbReference type="PROSITE" id="PS51755"/>
    </source>
</evidence>
<feature type="DNA-binding region" description="OmpR/PhoB-type" evidence="5">
    <location>
        <begin position="126"/>
        <end position="223"/>
    </location>
</feature>
<dbReference type="SMART" id="SM00448">
    <property type="entry name" value="REC"/>
    <property type="match status" value="1"/>
</dbReference>
<dbReference type="PANTHER" id="PTHR48111">
    <property type="entry name" value="REGULATOR OF RPOS"/>
    <property type="match status" value="1"/>
</dbReference>
<dbReference type="Pfam" id="PF00072">
    <property type="entry name" value="Response_reg"/>
    <property type="match status" value="1"/>
</dbReference>
<feature type="domain" description="OmpR/PhoB-type" evidence="7">
    <location>
        <begin position="126"/>
        <end position="223"/>
    </location>
</feature>
<dbReference type="Gene3D" id="3.40.50.2300">
    <property type="match status" value="1"/>
</dbReference>
<dbReference type="GO" id="GO:0000156">
    <property type="term" value="F:phosphorelay response regulator activity"/>
    <property type="evidence" value="ECO:0007669"/>
    <property type="project" value="TreeGrafter"/>
</dbReference>
<organism evidence="8 9">
    <name type="scientific">Sediminitomix flava</name>
    <dbReference type="NCBI Taxonomy" id="379075"/>
    <lineage>
        <taxon>Bacteria</taxon>
        <taxon>Pseudomonadati</taxon>
        <taxon>Bacteroidota</taxon>
        <taxon>Cytophagia</taxon>
        <taxon>Cytophagales</taxon>
        <taxon>Flammeovirgaceae</taxon>
        <taxon>Sediminitomix</taxon>
    </lineage>
</organism>
<evidence type="ECO:0000256" key="4">
    <source>
        <dbReference type="PROSITE-ProRule" id="PRU00169"/>
    </source>
</evidence>
<dbReference type="CDD" id="cd17574">
    <property type="entry name" value="REC_OmpR"/>
    <property type="match status" value="1"/>
</dbReference>
<comment type="caution">
    <text evidence="8">The sequence shown here is derived from an EMBL/GenBank/DDBJ whole genome shotgun (WGS) entry which is preliminary data.</text>
</comment>
<gene>
    <name evidence="8" type="ORF">BC781_1011311</name>
</gene>
<evidence type="ECO:0000313" key="8">
    <source>
        <dbReference type="EMBL" id="PWJ44922.1"/>
    </source>
</evidence>
<dbReference type="Pfam" id="PF00486">
    <property type="entry name" value="Trans_reg_C"/>
    <property type="match status" value="1"/>
</dbReference>
<dbReference type="SUPFAM" id="SSF46894">
    <property type="entry name" value="C-terminal effector domain of the bipartite response regulators"/>
    <property type="match status" value="1"/>
</dbReference>
<dbReference type="AlphaFoldDB" id="A0A315ZI00"/>
<dbReference type="SUPFAM" id="SSF52172">
    <property type="entry name" value="CheY-like"/>
    <property type="match status" value="1"/>
</dbReference>
<feature type="domain" description="Response regulatory" evidence="6">
    <location>
        <begin position="1"/>
        <end position="113"/>
    </location>
</feature>
<keyword evidence="1 4" id="KW-0597">Phosphoprotein</keyword>
<dbReference type="PROSITE" id="PS51755">
    <property type="entry name" value="OMPR_PHOB"/>
    <property type="match status" value="1"/>
</dbReference>
<reference evidence="8 9" key="1">
    <citation type="submission" date="2018-03" db="EMBL/GenBank/DDBJ databases">
        <title>Genomic Encyclopedia of Archaeal and Bacterial Type Strains, Phase II (KMG-II): from individual species to whole genera.</title>
        <authorList>
            <person name="Goeker M."/>
        </authorList>
    </citation>
    <scope>NUCLEOTIDE SEQUENCE [LARGE SCALE GENOMIC DNA]</scope>
    <source>
        <strain evidence="8 9">DSM 28229</strain>
    </source>
</reference>
<protein>
    <submittedName>
        <fullName evidence="8">DNA-binding response OmpR family regulator</fullName>
    </submittedName>
</protein>
<evidence type="ECO:0000256" key="3">
    <source>
        <dbReference type="ARBA" id="ARBA00023125"/>
    </source>
</evidence>
<dbReference type="Gene3D" id="6.10.250.690">
    <property type="match status" value="1"/>
</dbReference>
<keyword evidence="2" id="KW-0902">Two-component regulatory system</keyword>
<evidence type="ECO:0000256" key="2">
    <source>
        <dbReference type="ARBA" id="ARBA00023012"/>
    </source>
</evidence>
<sequence>MVVEDDPFLGLLVKELFENRGYEATLFKDGERAFKGFCEIQPDLCVLDVMLPIKDGFSLAEEIRTTDSNVPIVFLTAKSMTEDVVKGFQIGANDYVKKPFSMEELLVRVESILKREKGIGKLESSEVSYQFGIIDFNYTYQQISVGDMHKSLTSREADLLKILCEQRNQLVNRKLILVKLWGDDSFFNGRSLDVFITKLRKLLKAEERLQIQTVRGEGYRLVFAD</sequence>
<dbReference type="Gene3D" id="1.10.10.10">
    <property type="entry name" value="Winged helix-like DNA-binding domain superfamily/Winged helix DNA-binding domain"/>
    <property type="match status" value="1"/>
</dbReference>
<evidence type="ECO:0000259" key="6">
    <source>
        <dbReference type="PROSITE" id="PS50110"/>
    </source>
</evidence>
<feature type="modified residue" description="4-aspartylphosphate" evidence="4">
    <location>
        <position position="48"/>
    </location>
</feature>
<accession>A0A315ZI00</accession>
<dbReference type="EMBL" id="QGDO01000001">
    <property type="protein sequence ID" value="PWJ44922.1"/>
    <property type="molecule type" value="Genomic_DNA"/>
</dbReference>
<evidence type="ECO:0000313" key="9">
    <source>
        <dbReference type="Proteomes" id="UP000245535"/>
    </source>
</evidence>
<dbReference type="InterPro" id="IPR001789">
    <property type="entry name" value="Sig_transdc_resp-reg_receiver"/>
</dbReference>
<evidence type="ECO:0000256" key="5">
    <source>
        <dbReference type="PROSITE-ProRule" id="PRU01091"/>
    </source>
</evidence>
<dbReference type="InterPro" id="IPR011006">
    <property type="entry name" value="CheY-like_superfamily"/>
</dbReference>
<keyword evidence="9" id="KW-1185">Reference proteome</keyword>
<dbReference type="InterPro" id="IPR016032">
    <property type="entry name" value="Sig_transdc_resp-reg_C-effctor"/>
</dbReference>
<dbReference type="PROSITE" id="PS50110">
    <property type="entry name" value="RESPONSE_REGULATORY"/>
    <property type="match status" value="1"/>
</dbReference>
<dbReference type="PANTHER" id="PTHR48111:SF40">
    <property type="entry name" value="PHOSPHATE REGULON TRANSCRIPTIONAL REGULATORY PROTEIN PHOB"/>
    <property type="match status" value="1"/>
</dbReference>
<evidence type="ECO:0000256" key="1">
    <source>
        <dbReference type="ARBA" id="ARBA00022553"/>
    </source>
</evidence>
<dbReference type="InterPro" id="IPR001867">
    <property type="entry name" value="OmpR/PhoB-type_DNA-bd"/>
</dbReference>
<dbReference type="GO" id="GO:0000976">
    <property type="term" value="F:transcription cis-regulatory region binding"/>
    <property type="evidence" value="ECO:0007669"/>
    <property type="project" value="TreeGrafter"/>
</dbReference>
<dbReference type="GO" id="GO:0005829">
    <property type="term" value="C:cytosol"/>
    <property type="evidence" value="ECO:0007669"/>
    <property type="project" value="TreeGrafter"/>
</dbReference>
<dbReference type="InterPro" id="IPR036388">
    <property type="entry name" value="WH-like_DNA-bd_sf"/>
</dbReference>
<dbReference type="CDD" id="cd00383">
    <property type="entry name" value="trans_reg_C"/>
    <property type="match status" value="1"/>
</dbReference>
<dbReference type="SMART" id="SM00862">
    <property type="entry name" value="Trans_reg_C"/>
    <property type="match status" value="1"/>
</dbReference>
<dbReference type="InterPro" id="IPR039420">
    <property type="entry name" value="WalR-like"/>
</dbReference>
<dbReference type="GO" id="GO:0006355">
    <property type="term" value="P:regulation of DNA-templated transcription"/>
    <property type="evidence" value="ECO:0007669"/>
    <property type="project" value="InterPro"/>
</dbReference>